<name>A0ACC2F1X0_DALPE</name>
<proteinExistence type="predicted"/>
<reference evidence="1" key="1">
    <citation type="submission" date="2021-05" db="EMBL/GenBank/DDBJ databases">
        <authorList>
            <person name="Pan Q."/>
            <person name="Jouanno E."/>
            <person name="Zahm M."/>
            <person name="Klopp C."/>
            <person name="Cabau C."/>
            <person name="Louis A."/>
            <person name="Berthelot C."/>
            <person name="Parey E."/>
            <person name="Roest Crollius H."/>
            <person name="Montfort J."/>
            <person name="Robinson-Rechavi M."/>
            <person name="Bouchez O."/>
            <person name="Lampietro C."/>
            <person name="Lopez Roques C."/>
            <person name="Donnadieu C."/>
            <person name="Postlethwait J."/>
            <person name="Bobe J."/>
            <person name="Dillon D."/>
            <person name="Chandos A."/>
            <person name="von Hippel F."/>
            <person name="Guiguen Y."/>
        </authorList>
    </citation>
    <scope>NUCLEOTIDE SEQUENCE</scope>
    <source>
        <strain evidence="1">YG-Jan2019</strain>
    </source>
</reference>
<protein>
    <submittedName>
        <fullName evidence="1">Uncharacterized protein</fullName>
    </submittedName>
</protein>
<dbReference type="Proteomes" id="UP001157502">
    <property type="component" value="Chromosome 36"/>
</dbReference>
<evidence type="ECO:0000313" key="1">
    <source>
        <dbReference type="EMBL" id="KAJ7985371.1"/>
    </source>
</evidence>
<evidence type="ECO:0000313" key="2">
    <source>
        <dbReference type="Proteomes" id="UP001157502"/>
    </source>
</evidence>
<organism evidence="1 2">
    <name type="scientific">Dallia pectoralis</name>
    <name type="common">Alaska blackfish</name>
    <dbReference type="NCBI Taxonomy" id="75939"/>
    <lineage>
        <taxon>Eukaryota</taxon>
        <taxon>Metazoa</taxon>
        <taxon>Chordata</taxon>
        <taxon>Craniata</taxon>
        <taxon>Vertebrata</taxon>
        <taxon>Euteleostomi</taxon>
        <taxon>Actinopterygii</taxon>
        <taxon>Neopterygii</taxon>
        <taxon>Teleostei</taxon>
        <taxon>Protacanthopterygii</taxon>
        <taxon>Esociformes</taxon>
        <taxon>Umbridae</taxon>
        <taxon>Dallia</taxon>
    </lineage>
</organism>
<keyword evidence="2" id="KW-1185">Reference proteome</keyword>
<accession>A0ACC2F1X0</accession>
<sequence length="259" mass="29481">MWNIIVVLIAAGACAQYVIQRPEEIVCKLSQKVTFNCEFIHTPDQQVDQNPILYWHNIHERNTTELWPQSQSESQYKDRVDVLDRNQNSQNKSLLLKNVQWEDSNGKYECKLSYRTGNRSARKKGSGVKLLIYDSLFFNYDPDDNATLLCAVNASWDPRFVLSVLHGGTQAALLLRNTTGPFQLITPLSIRLPLENGKDYECQLNLSSIVILSQTFKQSSKTPAAEKRFPEPVSLFVAILLVPIIVLLFLLIACWHTKA</sequence>
<comment type="caution">
    <text evidence="1">The sequence shown here is derived from an EMBL/GenBank/DDBJ whole genome shotgun (WGS) entry which is preliminary data.</text>
</comment>
<dbReference type="EMBL" id="CM055763">
    <property type="protein sequence ID" value="KAJ7985371.1"/>
    <property type="molecule type" value="Genomic_DNA"/>
</dbReference>
<gene>
    <name evidence="1" type="ORF">DPEC_G00351370</name>
</gene>